<comment type="caution">
    <text evidence="2">The sequence shown here is derived from an EMBL/GenBank/DDBJ whole genome shotgun (WGS) entry which is preliminary data.</text>
</comment>
<protein>
    <submittedName>
        <fullName evidence="2">Uncharacterized protein</fullName>
    </submittedName>
</protein>
<dbReference type="EMBL" id="LHQL01000011">
    <property type="protein sequence ID" value="OOQ49032.1"/>
    <property type="molecule type" value="Genomic_DNA"/>
</dbReference>
<proteinExistence type="predicted"/>
<evidence type="ECO:0000313" key="3">
    <source>
        <dbReference type="Proteomes" id="UP000190306"/>
    </source>
</evidence>
<organism evidence="2 3">
    <name type="scientific">Streptomyces antibioticus</name>
    <dbReference type="NCBI Taxonomy" id="1890"/>
    <lineage>
        <taxon>Bacteria</taxon>
        <taxon>Bacillati</taxon>
        <taxon>Actinomycetota</taxon>
        <taxon>Actinomycetes</taxon>
        <taxon>Kitasatosporales</taxon>
        <taxon>Streptomycetaceae</taxon>
        <taxon>Streptomyces</taxon>
    </lineage>
</organism>
<name>A0ABX3LEY8_STRAT</name>
<feature type="region of interest" description="Disordered" evidence="1">
    <location>
        <begin position="1"/>
        <end position="24"/>
    </location>
</feature>
<feature type="compositionally biased region" description="Basic and acidic residues" evidence="1">
    <location>
        <begin position="111"/>
        <end position="122"/>
    </location>
</feature>
<feature type="compositionally biased region" description="Basic residues" evidence="1">
    <location>
        <begin position="43"/>
        <end position="55"/>
    </location>
</feature>
<feature type="region of interest" description="Disordered" evidence="1">
    <location>
        <begin position="38"/>
        <end position="122"/>
    </location>
</feature>
<feature type="compositionally biased region" description="Basic and acidic residues" evidence="1">
    <location>
        <begin position="1"/>
        <end position="10"/>
    </location>
</feature>
<accession>A0ABX3LEY8</accession>
<dbReference type="Proteomes" id="UP000190306">
    <property type="component" value="Chromosome"/>
</dbReference>
<gene>
    <name evidence="2" type="ORF">AFM16_22365</name>
</gene>
<reference evidence="2 3" key="1">
    <citation type="submission" date="2015-07" db="EMBL/GenBank/DDBJ databases">
        <title>Draft Genome Sequence of Streptomyces antibioticus, IMRU 3720 reveals insights in the evolution of actinomycin biosynthetic gene clusters in Streptomyces.</title>
        <authorList>
            <person name="Crnovcic I."/>
            <person name="Ruckert C."/>
            <person name="Kalinowksi J."/>
            <person name="Keller U."/>
        </authorList>
    </citation>
    <scope>NUCLEOTIDE SEQUENCE [LARGE SCALE GENOMIC DNA]</scope>
    <source>
        <strain evidence="2 3">DSM 41481</strain>
    </source>
</reference>
<evidence type="ECO:0000256" key="1">
    <source>
        <dbReference type="SAM" id="MobiDB-lite"/>
    </source>
</evidence>
<sequence>MTRRTPDAVGHRPASARRPARRPVGAAAVVANGFRLARFEARRQRRQPGGHRPLGRRREVVGRGGGADGVVVRDGHGPTACQQPLRREPPSAGNGHGVPPPQLSITGRNSEGSRKEPGPAAP</sequence>
<keyword evidence="3" id="KW-1185">Reference proteome</keyword>
<evidence type="ECO:0000313" key="2">
    <source>
        <dbReference type="EMBL" id="OOQ49032.1"/>
    </source>
</evidence>